<keyword evidence="7 8" id="KW-0012">Acyltransferase</keyword>
<feature type="chain" id="PRO_5029568862" description="S-acyltransferase" evidence="9">
    <location>
        <begin position="42"/>
        <end position="174"/>
    </location>
</feature>
<feature type="signal peptide" evidence="9">
    <location>
        <begin position="1"/>
        <end position="41"/>
    </location>
</feature>
<dbReference type="GO" id="GO:0005794">
    <property type="term" value="C:Golgi apparatus"/>
    <property type="evidence" value="ECO:0007669"/>
    <property type="project" value="TreeGrafter"/>
</dbReference>
<evidence type="ECO:0000256" key="7">
    <source>
        <dbReference type="ARBA" id="ARBA00023315"/>
    </source>
</evidence>
<reference evidence="11 12" key="1">
    <citation type="journal article" date="2020" name="IScience">
        <title>Genome Sequencing of the Endangered Kingdonia uniflora (Circaeasteraceae, Ranunculales) Reveals Potential Mechanisms of Evolutionary Specialization.</title>
        <authorList>
            <person name="Sun Y."/>
            <person name="Deng T."/>
            <person name="Zhang A."/>
            <person name="Moore M.J."/>
            <person name="Landis J.B."/>
            <person name="Lin N."/>
            <person name="Zhang H."/>
            <person name="Zhang X."/>
            <person name="Huang J."/>
            <person name="Zhang X."/>
            <person name="Sun H."/>
            <person name="Wang H."/>
        </authorList>
    </citation>
    <scope>NUCLEOTIDE SEQUENCE [LARGE SCALE GENOMIC DNA]</scope>
    <source>
        <strain evidence="11">TB1705</strain>
        <tissue evidence="11">Leaf</tissue>
    </source>
</reference>
<evidence type="ECO:0000256" key="4">
    <source>
        <dbReference type="ARBA" id="ARBA00022692"/>
    </source>
</evidence>
<dbReference type="Pfam" id="PF01529">
    <property type="entry name" value="DHHC"/>
    <property type="match status" value="1"/>
</dbReference>
<evidence type="ECO:0000256" key="9">
    <source>
        <dbReference type="SAM" id="SignalP"/>
    </source>
</evidence>
<keyword evidence="3 8" id="KW-0808">Transferase</keyword>
<evidence type="ECO:0000313" key="11">
    <source>
        <dbReference type="EMBL" id="KAF6147012.1"/>
    </source>
</evidence>
<dbReference type="InterPro" id="IPR001594">
    <property type="entry name" value="Palmitoyltrfase_DHHC"/>
</dbReference>
<dbReference type="GO" id="GO:0019706">
    <property type="term" value="F:protein-cysteine S-palmitoyltransferase activity"/>
    <property type="evidence" value="ECO:0007669"/>
    <property type="project" value="UniProtKB-EC"/>
</dbReference>
<dbReference type="EMBL" id="JACGCM010001948">
    <property type="protein sequence ID" value="KAF6147012.1"/>
    <property type="molecule type" value="Genomic_DNA"/>
</dbReference>
<comment type="catalytic activity">
    <reaction evidence="8">
        <text>L-cysteinyl-[protein] + hexadecanoyl-CoA = S-hexadecanoyl-L-cysteinyl-[protein] + CoA</text>
        <dbReference type="Rhea" id="RHEA:36683"/>
        <dbReference type="Rhea" id="RHEA-COMP:10131"/>
        <dbReference type="Rhea" id="RHEA-COMP:11032"/>
        <dbReference type="ChEBI" id="CHEBI:29950"/>
        <dbReference type="ChEBI" id="CHEBI:57287"/>
        <dbReference type="ChEBI" id="CHEBI:57379"/>
        <dbReference type="ChEBI" id="CHEBI:74151"/>
        <dbReference type="EC" id="2.3.1.225"/>
    </reaction>
</comment>
<keyword evidence="4" id="KW-0812">Transmembrane</keyword>
<dbReference type="GO" id="GO:0006612">
    <property type="term" value="P:protein targeting to membrane"/>
    <property type="evidence" value="ECO:0007669"/>
    <property type="project" value="TreeGrafter"/>
</dbReference>
<keyword evidence="12" id="KW-1185">Reference proteome</keyword>
<comment type="subcellular location">
    <subcellularLocation>
        <location evidence="1">Membrane</location>
        <topology evidence="1">Multi-pass membrane protein</topology>
    </subcellularLocation>
</comment>
<evidence type="ECO:0000256" key="2">
    <source>
        <dbReference type="ARBA" id="ARBA00008574"/>
    </source>
</evidence>
<dbReference type="PANTHER" id="PTHR22883:SF324">
    <property type="entry name" value="S-ACYLTRANSFERASE"/>
    <property type="match status" value="1"/>
</dbReference>
<protein>
    <recommendedName>
        <fullName evidence="8">S-acyltransferase</fullName>
        <ecNumber evidence="8">2.3.1.225</ecNumber>
    </recommendedName>
    <alternativeName>
        <fullName evidence="8">Palmitoyltransferase</fullName>
    </alternativeName>
</protein>
<proteinExistence type="inferred from homology"/>
<dbReference type="GO" id="GO:0016020">
    <property type="term" value="C:membrane"/>
    <property type="evidence" value="ECO:0007669"/>
    <property type="project" value="UniProtKB-SubCell"/>
</dbReference>
<evidence type="ECO:0000256" key="8">
    <source>
        <dbReference type="RuleBase" id="RU079119"/>
    </source>
</evidence>
<comment type="similarity">
    <text evidence="2 8">Belongs to the DHHC palmitoyltransferase family.</text>
</comment>
<dbReference type="EC" id="2.3.1.225" evidence="8"/>
<keyword evidence="9" id="KW-0732">Signal</keyword>
<organism evidence="11 12">
    <name type="scientific">Kingdonia uniflora</name>
    <dbReference type="NCBI Taxonomy" id="39325"/>
    <lineage>
        <taxon>Eukaryota</taxon>
        <taxon>Viridiplantae</taxon>
        <taxon>Streptophyta</taxon>
        <taxon>Embryophyta</taxon>
        <taxon>Tracheophyta</taxon>
        <taxon>Spermatophyta</taxon>
        <taxon>Magnoliopsida</taxon>
        <taxon>Ranunculales</taxon>
        <taxon>Circaeasteraceae</taxon>
        <taxon>Kingdonia</taxon>
    </lineage>
</organism>
<sequence>MEIDESIPVDLPNVHFCPSVPTLNPSFLLWVLLLLISGTDPGIVPCNLHPPEPEDDGYASCLSSELPGNQAGPSRLPPIKDILVNGIIVKVKYCHTCMLYRPPRCSHCSICNNCVERFDHHIGKTTYENFRYKYNRKVNTYNLGLVRNVAEIFISKRPKSKNNFRAITNRILYD</sequence>
<evidence type="ECO:0000256" key="1">
    <source>
        <dbReference type="ARBA" id="ARBA00004141"/>
    </source>
</evidence>
<dbReference type="GO" id="GO:0005783">
    <property type="term" value="C:endoplasmic reticulum"/>
    <property type="evidence" value="ECO:0007669"/>
    <property type="project" value="TreeGrafter"/>
</dbReference>
<comment type="caution">
    <text evidence="11">The sequence shown here is derived from an EMBL/GenBank/DDBJ whole genome shotgun (WGS) entry which is preliminary data.</text>
</comment>
<accession>A0A7J7LWS6</accession>
<dbReference type="PROSITE" id="PS50216">
    <property type="entry name" value="DHHC"/>
    <property type="match status" value="1"/>
</dbReference>
<dbReference type="OrthoDB" id="4096362at2759"/>
<evidence type="ECO:0000259" key="10">
    <source>
        <dbReference type="Pfam" id="PF01529"/>
    </source>
</evidence>
<comment type="domain">
    <text evidence="8">The DHHC domain is required for palmitoyltransferase activity.</text>
</comment>
<evidence type="ECO:0000256" key="3">
    <source>
        <dbReference type="ARBA" id="ARBA00022679"/>
    </source>
</evidence>
<dbReference type="PANTHER" id="PTHR22883">
    <property type="entry name" value="ZINC FINGER DHHC DOMAIN CONTAINING PROTEIN"/>
    <property type="match status" value="1"/>
</dbReference>
<evidence type="ECO:0000256" key="6">
    <source>
        <dbReference type="ARBA" id="ARBA00023136"/>
    </source>
</evidence>
<name>A0A7J7LWS6_9MAGN</name>
<evidence type="ECO:0000256" key="5">
    <source>
        <dbReference type="ARBA" id="ARBA00022989"/>
    </source>
</evidence>
<gene>
    <name evidence="11" type="ORF">GIB67_036731</name>
</gene>
<dbReference type="Proteomes" id="UP000541444">
    <property type="component" value="Unassembled WGS sequence"/>
</dbReference>
<dbReference type="AlphaFoldDB" id="A0A7J7LWS6"/>
<evidence type="ECO:0000313" key="12">
    <source>
        <dbReference type="Proteomes" id="UP000541444"/>
    </source>
</evidence>
<feature type="domain" description="Palmitoyltransferase DHHC" evidence="10">
    <location>
        <begin position="92"/>
        <end position="121"/>
    </location>
</feature>
<dbReference type="InterPro" id="IPR039859">
    <property type="entry name" value="PFA4/ZDH16/20/ERF2-like"/>
</dbReference>
<keyword evidence="6" id="KW-0472">Membrane</keyword>
<keyword evidence="5" id="KW-1133">Transmembrane helix</keyword>